<dbReference type="PANTHER" id="PTHR24305:SF166">
    <property type="entry name" value="CYTOCHROME P450 12A4, MITOCHONDRIAL-RELATED"/>
    <property type="match status" value="1"/>
</dbReference>
<keyword evidence="6 14" id="KW-0812">Transmembrane</keyword>
<dbReference type="GO" id="GO:0005506">
    <property type="term" value="F:iron ion binding"/>
    <property type="evidence" value="ECO:0007669"/>
    <property type="project" value="InterPro"/>
</dbReference>
<dbReference type="InterPro" id="IPR002401">
    <property type="entry name" value="Cyt_P450_E_grp-I"/>
</dbReference>
<comment type="caution">
    <text evidence="15">The sequence shown here is derived from an EMBL/GenBank/DDBJ whole genome shotgun (WGS) entry which is preliminary data.</text>
</comment>
<comment type="subcellular location">
    <subcellularLocation>
        <location evidence="2">Membrane</location>
    </subcellularLocation>
</comment>
<dbReference type="GO" id="GO:0016020">
    <property type="term" value="C:membrane"/>
    <property type="evidence" value="ECO:0007669"/>
    <property type="project" value="UniProtKB-SubCell"/>
</dbReference>
<keyword evidence="8 14" id="KW-1133">Transmembrane helix</keyword>
<dbReference type="InterPro" id="IPR036396">
    <property type="entry name" value="Cyt_P450_sf"/>
</dbReference>
<dbReference type="Gene3D" id="1.10.630.10">
    <property type="entry name" value="Cytochrome P450"/>
    <property type="match status" value="1"/>
</dbReference>
<dbReference type="Proteomes" id="UP000807469">
    <property type="component" value="Unassembled WGS sequence"/>
</dbReference>
<dbReference type="GO" id="GO:0016705">
    <property type="term" value="F:oxidoreductase activity, acting on paired donors, with incorporation or reduction of molecular oxygen"/>
    <property type="evidence" value="ECO:0007669"/>
    <property type="project" value="InterPro"/>
</dbReference>
<evidence type="ECO:0000256" key="12">
    <source>
        <dbReference type="ARBA" id="ARBA00023136"/>
    </source>
</evidence>
<comment type="pathway">
    <text evidence="3">Secondary metabolite biosynthesis; terpenoid biosynthesis.</text>
</comment>
<accession>A0A9P5YZR1</accession>
<evidence type="ECO:0000313" key="16">
    <source>
        <dbReference type="Proteomes" id="UP000807469"/>
    </source>
</evidence>
<evidence type="ECO:0000256" key="7">
    <source>
        <dbReference type="ARBA" id="ARBA00022723"/>
    </source>
</evidence>
<keyword evidence="5 13" id="KW-0349">Heme</keyword>
<dbReference type="CDD" id="cd11069">
    <property type="entry name" value="CYP_FUM15-like"/>
    <property type="match status" value="1"/>
</dbReference>
<keyword evidence="11" id="KW-0503">Monooxygenase</keyword>
<dbReference type="AlphaFoldDB" id="A0A9P5YZR1"/>
<name>A0A9P5YZR1_9AGAR</name>
<evidence type="ECO:0000256" key="10">
    <source>
        <dbReference type="ARBA" id="ARBA00023004"/>
    </source>
</evidence>
<evidence type="ECO:0000256" key="13">
    <source>
        <dbReference type="PIRSR" id="PIRSR602401-1"/>
    </source>
</evidence>
<evidence type="ECO:0000256" key="2">
    <source>
        <dbReference type="ARBA" id="ARBA00004370"/>
    </source>
</evidence>
<evidence type="ECO:0000256" key="5">
    <source>
        <dbReference type="ARBA" id="ARBA00022617"/>
    </source>
</evidence>
<proteinExistence type="inferred from homology"/>
<keyword evidence="9" id="KW-0560">Oxidoreductase</keyword>
<dbReference type="PRINTS" id="PR00385">
    <property type="entry name" value="P450"/>
</dbReference>
<keyword evidence="16" id="KW-1185">Reference proteome</keyword>
<gene>
    <name evidence="15" type="ORF">BDN70DRAFT_835610</name>
</gene>
<feature type="transmembrane region" description="Helical" evidence="14">
    <location>
        <begin position="12"/>
        <end position="33"/>
    </location>
</feature>
<evidence type="ECO:0000256" key="3">
    <source>
        <dbReference type="ARBA" id="ARBA00004721"/>
    </source>
</evidence>
<dbReference type="InterPro" id="IPR001128">
    <property type="entry name" value="Cyt_P450"/>
</dbReference>
<evidence type="ECO:0000256" key="4">
    <source>
        <dbReference type="ARBA" id="ARBA00010617"/>
    </source>
</evidence>
<keyword evidence="7 13" id="KW-0479">Metal-binding</keyword>
<feature type="binding site" description="axial binding residue" evidence="13">
    <location>
        <position position="524"/>
    </location>
    <ligand>
        <name>heme</name>
        <dbReference type="ChEBI" id="CHEBI:30413"/>
    </ligand>
    <ligandPart>
        <name>Fe</name>
        <dbReference type="ChEBI" id="CHEBI:18248"/>
    </ligandPart>
</feature>
<organism evidence="15 16">
    <name type="scientific">Pholiota conissans</name>
    <dbReference type="NCBI Taxonomy" id="109636"/>
    <lineage>
        <taxon>Eukaryota</taxon>
        <taxon>Fungi</taxon>
        <taxon>Dikarya</taxon>
        <taxon>Basidiomycota</taxon>
        <taxon>Agaricomycotina</taxon>
        <taxon>Agaricomycetes</taxon>
        <taxon>Agaricomycetidae</taxon>
        <taxon>Agaricales</taxon>
        <taxon>Agaricineae</taxon>
        <taxon>Strophariaceae</taxon>
        <taxon>Pholiota</taxon>
    </lineage>
</organism>
<dbReference type="OrthoDB" id="1470350at2759"/>
<keyword evidence="10 13" id="KW-0408">Iron</keyword>
<comment type="similarity">
    <text evidence="4">Belongs to the cytochrome P450 family.</text>
</comment>
<dbReference type="Pfam" id="PF00067">
    <property type="entry name" value="p450"/>
    <property type="match status" value="2"/>
</dbReference>
<comment type="cofactor">
    <cofactor evidence="1 13">
        <name>heme</name>
        <dbReference type="ChEBI" id="CHEBI:30413"/>
    </cofactor>
</comment>
<protein>
    <submittedName>
        <fullName evidence="15">Cytochrome P450</fullName>
    </submittedName>
</protein>
<evidence type="ECO:0000256" key="9">
    <source>
        <dbReference type="ARBA" id="ARBA00023002"/>
    </source>
</evidence>
<reference evidence="15" key="1">
    <citation type="submission" date="2020-11" db="EMBL/GenBank/DDBJ databases">
        <authorList>
            <consortium name="DOE Joint Genome Institute"/>
            <person name="Ahrendt S."/>
            <person name="Riley R."/>
            <person name="Andreopoulos W."/>
            <person name="Labutti K."/>
            <person name="Pangilinan J."/>
            <person name="Ruiz-Duenas F.J."/>
            <person name="Barrasa J.M."/>
            <person name="Sanchez-Garcia M."/>
            <person name="Camarero S."/>
            <person name="Miyauchi S."/>
            <person name="Serrano A."/>
            <person name="Linde D."/>
            <person name="Babiker R."/>
            <person name="Drula E."/>
            <person name="Ayuso-Fernandez I."/>
            <person name="Pacheco R."/>
            <person name="Padilla G."/>
            <person name="Ferreira P."/>
            <person name="Barriuso J."/>
            <person name="Kellner H."/>
            <person name="Castanera R."/>
            <person name="Alfaro M."/>
            <person name="Ramirez L."/>
            <person name="Pisabarro A.G."/>
            <person name="Kuo A."/>
            <person name="Tritt A."/>
            <person name="Lipzen A."/>
            <person name="He G."/>
            <person name="Yan M."/>
            <person name="Ng V."/>
            <person name="Cullen D."/>
            <person name="Martin F."/>
            <person name="Rosso M.-N."/>
            <person name="Henrissat B."/>
            <person name="Hibbett D."/>
            <person name="Martinez A.T."/>
            <person name="Grigoriev I.V."/>
        </authorList>
    </citation>
    <scope>NUCLEOTIDE SEQUENCE</scope>
    <source>
        <strain evidence="15">CIRM-BRFM 674</strain>
    </source>
</reference>
<evidence type="ECO:0000256" key="6">
    <source>
        <dbReference type="ARBA" id="ARBA00022692"/>
    </source>
</evidence>
<dbReference type="SUPFAM" id="SSF48264">
    <property type="entry name" value="Cytochrome P450"/>
    <property type="match status" value="1"/>
</dbReference>
<dbReference type="InterPro" id="IPR050121">
    <property type="entry name" value="Cytochrome_P450_monoxygenase"/>
</dbReference>
<sequence>MVPSYIALIPQACFVAAVVLGLRVVAWFVYMMVIAPLSDPMRHLPGPDGSLLESHIQRVMDPELSFQTYKDWRTRYGKTFRFQGFGRHDYRLMTFDIRAISHIMSSSNYEKPWQTRSFLGRLIGKGIFSSEGRAHELQRRIVAPAFSHHSVTRATTIFFRKADEVCDRWRDIIAERMEQTRGDAHSSAHQGPFPVPSTVVDIAAWISRASFDVIGLAGFGYDFHALKDESEEVYCAYRKMFRIADKGLNLWQILELYFPVLRKIFVTDDIRITNESKKIIAKAGQAIVAEKKRAFQEAQVHGDEEKDLLTLLIKSNLHNSKELRLTDEELQDQCSTFLLAGSDSVSTAISWCFQFLAMYPDVQIRLRRELSGAPYKIEGLESDNSMDSGFVDTSARARWYEIARMPLLDHVIRETLRLHPPVHSTIRVALKDDYVPLHHPVTLRNGRLVGSHDQRSEIWERDIKIRKGTYVHIPLEGYNLSQDQWGEDALSFNPDRWKQFRHKNTPSLTPGSNLMTFGYGSSSCLGYRFTIAEMKVFIATILPQFEFALAGDVEVSRFNAIITRPYVKGKWSEGTQMPISIREL</sequence>
<evidence type="ECO:0000256" key="1">
    <source>
        <dbReference type="ARBA" id="ARBA00001971"/>
    </source>
</evidence>
<dbReference type="PRINTS" id="PR00463">
    <property type="entry name" value="EP450I"/>
</dbReference>
<evidence type="ECO:0000256" key="11">
    <source>
        <dbReference type="ARBA" id="ARBA00023033"/>
    </source>
</evidence>
<dbReference type="GO" id="GO:0004497">
    <property type="term" value="F:monooxygenase activity"/>
    <property type="evidence" value="ECO:0007669"/>
    <property type="project" value="UniProtKB-KW"/>
</dbReference>
<dbReference type="GO" id="GO:0020037">
    <property type="term" value="F:heme binding"/>
    <property type="evidence" value="ECO:0007669"/>
    <property type="project" value="InterPro"/>
</dbReference>
<evidence type="ECO:0000256" key="8">
    <source>
        <dbReference type="ARBA" id="ARBA00022989"/>
    </source>
</evidence>
<dbReference type="PANTHER" id="PTHR24305">
    <property type="entry name" value="CYTOCHROME P450"/>
    <property type="match status" value="1"/>
</dbReference>
<keyword evidence="12 14" id="KW-0472">Membrane</keyword>
<evidence type="ECO:0000256" key="14">
    <source>
        <dbReference type="SAM" id="Phobius"/>
    </source>
</evidence>
<dbReference type="EMBL" id="MU155228">
    <property type="protein sequence ID" value="KAF9478728.1"/>
    <property type="molecule type" value="Genomic_DNA"/>
</dbReference>
<evidence type="ECO:0000313" key="15">
    <source>
        <dbReference type="EMBL" id="KAF9478728.1"/>
    </source>
</evidence>